<evidence type="ECO:0000256" key="1">
    <source>
        <dbReference type="ARBA" id="ARBA00004651"/>
    </source>
</evidence>
<accession>A0A1L8RF48</accession>
<evidence type="ECO:0000259" key="15">
    <source>
        <dbReference type="Pfam" id="PF02665"/>
    </source>
</evidence>
<evidence type="ECO:0000256" key="2">
    <source>
        <dbReference type="ARBA" id="ARBA00022448"/>
    </source>
</evidence>
<dbReference type="Gene3D" id="1.20.950.20">
    <property type="entry name" value="Transmembrane di-heme cytochromes, Chain C"/>
    <property type="match status" value="1"/>
</dbReference>
<keyword evidence="17" id="KW-1185">Reference proteome</keyword>
<proteinExistence type="predicted"/>
<dbReference type="EMBL" id="JXKH01000004">
    <property type="protein sequence ID" value="OJG18388.1"/>
    <property type="molecule type" value="Genomic_DNA"/>
</dbReference>
<dbReference type="GO" id="GO:0005886">
    <property type="term" value="C:plasma membrane"/>
    <property type="evidence" value="ECO:0007669"/>
    <property type="project" value="UniProtKB-SubCell"/>
</dbReference>
<feature type="domain" description="NarG-like" evidence="15">
    <location>
        <begin position="2"/>
        <end position="215"/>
    </location>
</feature>
<dbReference type="InterPro" id="IPR003816">
    <property type="entry name" value="Nitrate_red_gam"/>
</dbReference>
<comment type="caution">
    <text evidence="16">The sequence shown here is derived from an EMBL/GenBank/DDBJ whole genome shotgun (WGS) entry which is preliminary data.</text>
</comment>
<keyword evidence="8 14" id="KW-1133">Transmembrane helix</keyword>
<dbReference type="PANTHER" id="PTHR30598">
    <property type="entry name" value="NITRATE REDUCTASE PRIVATE CHAPERONE, REDOX ENZYME MATURATION PROTEIN REMP FAMILY"/>
    <property type="match status" value="1"/>
</dbReference>
<feature type="transmembrane region" description="Helical" evidence="14">
    <location>
        <begin position="39"/>
        <end position="58"/>
    </location>
</feature>
<dbReference type="STRING" id="214095.RU97_GL001785"/>
<keyword evidence="3" id="KW-1003">Cell membrane</keyword>
<comment type="subcellular location">
    <subcellularLocation>
        <location evidence="1">Cell membrane</location>
        <topology evidence="1">Multi-pass membrane protein</topology>
    </subcellularLocation>
</comment>
<feature type="transmembrane region" description="Helical" evidence="14">
    <location>
        <begin position="119"/>
        <end position="139"/>
    </location>
</feature>
<dbReference type="InterPro" id="IPR023234">
    <property type="entry name" value="NarG-like_domain"/>
</dbReference>
<feature type="binding site" description="axial binding residue" evidence="13">
    <location>
        <position position="47"/>
    </location>
    <ligand>
        <name>heme b</name>
        <dbReference type="ChEBI" id="CHEBI:60344"/>
        <label>1</label>
    </ligand>
    <ligandPart>
        <name>Fe</name>
        <dbReference type="ChEBI" id="CHEBI:18248"/>
    </ligandPart>
</feature>
<keyword evidence="12 14" id="KW-0472">Membrane</keyword>
<dbReference type="GO" id="GO:0009325">
    <property type="term" value="C:nitrate reductase complex"/>
    <property type="evidence" value="ECO:0007669"/>
    <property type="project" value="InterPro"/>
</dbReference>
<keyword evidence="10 13" id="KW-0408">Iron</keyword>
<dbReference type="FunFam" id="1.20.950.20:FF:000001">
    <property type="entry name" value="Respiratory nitrate reductase subunit gamma"/>
    <property type="match status" value="1"/>
</dbReference>
<evidence type="ECO:0000256" key="5">
    <source>
        <dbReference type="ARBA" id="ARBA00022692"/>
    </source>
</evidence>
<dbReference type="GO" id="GO:0020037">
    <property type="term" value="F:heme binding"/>
    <property type="evidence" value="ECO:0007669"/>
    <property type="project" value="TreeGrafter"/>
</dbReference>
<feature type="transmembrane region" description="Helical" evidence="14">
    <location>
        <begin position="78"/>
        <end position="99"/>
    </location>
</feature>
<dbReference type="Proteomes" id="UP000181884">
    <property type="component" value="Unassembled WGS sequence"/>
</dbReference>
<evidence type="ECO:0000256" key="6">
    <source>
        <dbReference type="ARBA" id="ARBA00022723"/>
    </source>
</evidence>
<dbReference type="PANTHER" id="PTHR30598:SF3">
    <property type="entry name" value="RESPIRATORY NITRATE REDUCTASE 1 GAMMA CHAIN"/>
    <property type="match status" value="1"/>
</dbReference>
<dbReference type="AlphaFoldDB" id="A0A1L8RF48"/>
<evidence type="ECO:0000256" key="13">
    <source>
        <dbReference type="PIRSR" id="PIRSR603816-1"/>
    </source>
</evidence>
<feature type="binding site" description="axial binding residue" evidence="13">
    <location>
        <position position="179"/>
    </location>
    <ligand>
        <name>heme b</name>
        <dbReference type="ChEBI" id="CHEBI:60344"/>
        <label>1</label>
    </ligand>
    <ligandPart>
        <name>Fe</name>
        <dbReference type="ChEBI" id="CHEBI:18248"/>
    </ligandPart>
</feature>
<dbReference type="GO" id="GO:0019645">
    <property type="term" value="P:anaerobic electron transport chain"/>
    <property type="evidence" value="ECO:0007669"/>
    <property type="project" value="TreeGrafter"/>
</dbReference>
<protein>
    <submittedName>
        <fullName evidence="16">Nitrate reductase subunit gamma</fullName>
    </submittedName>
</protein>
<dbReference type="GO" id="GO:0042128">
    <property type="term" value="P:nitrate assimilation"/>
    <property type="evidence" value="ECO:0007669"/>
    <property type="project" value="UniProtKB-KW"/>
</dbReference>
<organism evidence="16 17">
    <name type="scientific">Enterococcus canis</name>
    <dbReference type="NCBI Taxonomy" id="214095"/>
    <lineage>
        <taxon>Bacteria</taxon>
        <taxon>Bacillati</taxon>
        <taxon>Bacillota</taxon>
        <taxon>Bacilli</taxon>
        <taxon>Lactobacillales</taxon>
        <taxon>Enterococcaceae</taxon>
        <taxon>Enterococcus</taxon>
    </lineage>
</organism>
<evidence type="ECO:0000256" key="9">
    <source>
        <dbReference type="ARBA" id="ARBA00023002"/>
    </source>
</evidence>
<evidence type="ECO:0000256" key="3">
    <source>
        <dbReference type="ARBA" id="ARBA00022475"/>
    </source>
</evidence>
<evidence type="ECO:0000256" key="14">
    <source>
        <dbReference type="SAM" id="Phobius"/>
    </source>
</evidence>
<keyword evidence="9" id="KW-0560">Oxidoreductase</keyword>
<keyword evidence="4 13" id="KW-0349">Heme</keyword>
<evidence type="ECO:0000256" key="8">
    <source>
        <dbReference type="ARBA" id="ARBA00022989"/>
    </source>
</evidence>
<evidence type="ECO:0000256" key="4">
    <source>
        <dbReference type="ARBA" id="ARBA00022617"/>
    </source>
</evidence>
<keyword evidence="7" id="KW-0249">Electron transport</keyword>
<gene>
    <name evidence="16" type="ORF">RU97_GL001785</name>
</gene>
<dbReference type="SUPFAM" id="SSF103501">
    <property type="entry name" value="Respiratory nitrate reductase 1 gamma chain"/>
    <property type="match status" value="1"/>
</dbReference>
<name>A0A1L8RF48_9ENTE</name>
<dbReference type="NCBIfam" id="TIGR00351">
    <property type="entry name" value="narI"/>
    <property type="match status" value="1"/>
</dbReference>
<keyword evidence="11" id="KW-0534">Nitrate assimilation</keyword>
<keyword evidence="5 14" id="KW-0812">Transmembrane</keyword>
<evidence type="ECO:0000313" key="16">
    <source>
        <dbReference type="EMBL" id="OJG18388.1"/>
    </source>
</evidence>
<dbReference type="Pfam" id="PF02665">
    <property type="entry name" value="Nitrate_red_gam"/>
    <property type="match status" value="1"/>
</dbReference>
<keyword evidence="6" id="KW-0479">Metal-binding</keyword>
<evidence type="ECO:0000256" key="7">
    <source>
        <dbReference type="ARBA" id="ARBA00022982"/>
    </source>
</evidence>
<feature type="binding site" description="axial binding residue" evidence="13">
    <location>
        <position position="57"/>
    </location>
    <ligand>
        <name>heme b</name>
        <dbReference type="ChEBI" id="CHEBI:60344"/>
        <label>1</label>
    </ligand>
    <ligandPart>
        <name>Fe</name>
        <dbReference type="ChEBI" id="CHEBI:18248"/>
    </ligandPart>
</feature>
<reference evidence="16 17" key="1">
    <citation type="submission" date="2014-12" db="EMBL/GenBank/DDBJ databases">
        <title>Draft genome sequences of 29 type strains of Enterococci.</title>
        <authorList>
            <person name="Zhong Z."/>
            <person name="Sun Z."/>
            <person name="Liu W."/>
            <person name="Zhang W."/>
            <person name="Zhang H."/>
        </authorList>
    </citation>
    <scope>NUCLEOTIDE SEQUENCE [LARGE SCALE GENOMIC DNA]</scope>
    <source>
        <strain evidence="16 17">DSM 17029</strain>
    </source>
</reference>
<sequence length="221" mass="25160">MIYPYLCLGSFVFGTLIRFTRNKGSVTAKSSELLEKKQLMIGSILFHIGILLVLAGHVTGILVPKSVTEYFGISNEMYHAFALMMGGFAGFITLIGIGILTFRRFTNARVFLSSSWSDLLIMIALCITITFGLMSSFIAGPMVPTYDYRDTLAVWARQLFYFSPDYRLMMGAPLLFKIHVICGLTIFGVFPYTRLVHALTIPLQYFQRRFIVYRRNRRLVD</sequence>
<feature type="binding site" description="axial binding residue" evidence="13">
    <location>
        <position position="197"/>
    </location>
    <ligand>
        <name>heme b</name>
        <dbReference type="ChEBI" id="CHEBI:60344"/>
        <label>1</label>
    </ligand>
    <ligandPart>
        <name>Fe</name>
        <dbReference type="ChEBI" id="CHEBI:18248"/>
    </ligandPart>
</feature>
<dbReference type="InterPro" id="IPR036197">
    <property type="entry name" value="NarG-like_sf"/>
</dbReference>
<evidence type="ECO:0000256" key="11">
    <source>
        <dbReference type="ARBA" id="ARBA00023063"/>
    </source>
</evidence>
<evidence type="ECO:0000256" key="10">
    <source>
        <dbReference type="ARBA" id="ARBA00023004"/>
    </source>
</evidence>
<evidence type="ECO:0000256" key="12">
    <source>
        <dbReference type="ARBA" id="ARBA00023136"/>
    </source>
</evidence>
<dbReference type="GO" id="GO:0008940">
    <property type="term" value="F:nitrate reductase activity"/>
    <property type="evidence" value="ECO:0007669"/>
    <property type="project" value="InterPro"/>
</dbReference>
<feature type="transmembrane region" description="Helical" evidence="14">
    <location>
        <begin position="168"/>
        <end position="190"/>
    </location>
</feature>
<evidence type="ECO:0000313" key="17">
    <source>
        <dbReference type="Proteomes" id="UP000181884"/>
    </source>
</evidence>
<dbReference type="GO" id="GO:0046872">
    <property type="term" value="F:metal ion binding"/>
    <property type="evidence" value="ECO:0007669"/>
    <property type="project" value="UniProtKB-KW"/>
</dbReference>
<dbReference type="InterPro" id="IPR051936">
    <property type="entry name" value="Heme-iron_electron_transfer"/>
</dbReference>
<keyword evidence="2" id="KW-0813">Transport</keyword>
<dbReference type="GO" id="GO:0009055">
    <property type="term" value="F:electron transfer activity"/>
    <property type="evidence" value="ECO:0007669"/>
    <property type="project" value="TreeGrafter"/>
</dbReference>